<accession>A0A8T0H8D8</accession>
<sequence length="176" mass="20721">MHLYKHLSKMLRQYSKPNLHPPALIKVAQTISKTIFIHLDLHSSKLVIQFSQTTLIHLHPELIKVLRQFQNLNLNKVIQTNIQKPHPSNIYQSCSDNFQNLNLQIYQSYSKQLSKTSQLSIIKVVQLFSCSKFNLLQHHRWNQLTSVAQLFKLLQNYKWNQLTSVAQLFKLLQNHI</sequence>
<evidence type="ECO:0000313" key="1">
    <source>
        <dbReference type="EMBL" id="KAG0566937.1"/>
    </source>
</evidence>
<keyword evidence="2" id="KW-1185">Reference proteome</keyword>
<comment type="caution">
    <text evidence="1">The sequence shown here is derived from an EMBL/GenBank/DDBJ whole genome shotgun (WGS) entry which is preliminary data.</text>
</comment>
<evidence type="ECO:0000313" key="2">
    <source>
        <dbReference type="Proteomes" id="UP000822688"/>
    </source>
</evidence>
<dbReference type="Proteomes" id="UP000822688">
    <property type="component" value="Chromosome 7"/>
</dbReference>
<dbReference type="EMBL" id="CM026428">
    <property type="protein sequence ID" value="KAG0566937.1"/>
    <property type="molecule type" value="Genomic_DNA"/>
</dbReference>
<protein>
    <submittedName>
        <fullName evidence="1">Uncharacterized protein</fullName>
    </submittedName>
</protein>
<organism evidence="1 2">
    <name type="scientific">Ceratodon purpureus</name>
    <name type="common">Fire moss</name>
    <name type="synonym">Dicranum purpureum</name>
    <dbReference type="NCBI Taxonomy" id="3225"/>
    <lineage>
        <taxon>Eukaryota</taxon>
        <taxon>Viridiplantae</taxon>
        <taxon>Streptophyta</taxon>
        <taxon>Embryophyta</taxon>
        <taxon>Bryophyta</taxon>
        <taxon>Bryophytina</taxon>
        <taxon>Bryopsida</taxon>
        <taxon>Dicranidae</taxon>
        <taxon>Pseudoditrichales</taxon>
        <taxon>Ditrichaceae</taxon>
        <taxon>Ceratodon</taxon>
    </lineage>
</organism>
<dbReference type="AlphaFoldDB" id="A0A8T0H8D8"/>
<name>A0A8T0H8D8_CERPU</name>
<gene>
    <name evidence="1" type="ORF">KC19_7G098300</name>
</gene>
<proteinExistence type="predicted"/>
<reference evidence="1" key="1">
    <citation type="submission" date="2020-06" db="EMBL/GenBank/DDBJ databases">
        <title>WGS assembly of Ceratodon purpureus strain R40.</title>
        <authorList>
            <person name="Carey S.B."/>
            <person name="Jenkins J."/>
            <person name="Shu S."/>
            <person name="Lovell J.T."/>
            <person name="Sreedasyam A."/>
            <person name="Maumus F."/>
            <person name="Tiley G.P."/>
            <person name="Fernandez-Pozo N."/>
            <person name="Barry K."/>
            <person name="Chen C."/>
            <person name="Wang M."/>
            <person name="Lipzen A."/>
            <person name="Daum C."/>
            <person name="Saski C.A."/>
            <person name="Payton A.C."/>
            <person name="Mcbreen J.C."/>
            <person name="Conrad R.E."/>
            <person name="Kollar L.M."/>
            <person name="Olsson S."/>
            <person name="Huttunen S."/>
            <person name="Landis J.B."/>
            <person name="Wickett N.J."/>
            <person name="Johnson M.G."/>
            <person name="Rensing S.A."/>
            <person name="Grimwood J."/>
            <person name="Schmutz J."/>
            <person name="Mcdaniel S.F."/>
        </authorList>
    </citation>
    <scope>NUCLEOTIDE SEQUENCE</scope>
    <source>
        <strain evidence="1">R40</strain>
    </source>
</reference>